<dbReference type="InterPro" id="IPR000485">
    <property type="entry name" value="AsnC-type_HTH_dom"/>
</dbReference>
<keyword evidence="7" id="KW-1185">Reference proteome</keyword>
<evidence type="ECO:0000313" key="7">
    <source>
        <dbReference type="Proteomes" id="UP000183015"/>
    </source>
</evidence>
<organism evidence="6 7">
    <name type="scientific">Streptacidiphilus jiangxiensis</name>
    <dbReference type="NCBI Taxonomy" id="235985"/>
    <lineage>
        <taxon>Bacteria</taxon>
        <taxon>Bacillati</taxon>
        <taxon>Actinomycetota</taxon>
        <taxon>Actinomycetes</taxon>
        <taxon>Kitasatosporales</taxon>
        <taxon>Streptomycetaceae</taxon>
        <taxon>Streptacidiphilus</taxon>
    </lineage>
</organism>
<evidence type="ECO:0000256" key="3">
    <source>
        <dbReference type="ARBA" id="ARBA00023163"/>
    </source>
</evidence>
<dbReference type="SUPFAM" id="SSF54909">
    <property type="entry name" value="Dimeric alpha+beta barrel"/>
    <property type="match status" value="1"/>
</dbReference>
<dbReference type="GO" id="GO:0043565">
    <property type="term" value="F:sequence-specific DNA binding"/>
    <property type="evidence" value="ECO:0007669"/>
    <property type="project" value="InterPro"/>
</dbReference>
<feature type="region of interest" description="Disordered" evidence="4">
    <location>
        <begin position="339"/>
        <end position="358"/>
    </location>
</feature>
<protein>
    <submittedName>
        <fullName evidence="6">DNA-binding transcriptional regulator, Lrp family</fullName>
    </submittedName>
</protein>
<dbReference type="PANTHER" id="PTHR30154">
    <property type="entry name" value="LEUCINE-RESPONSIVE REGULATORY PROTEIN"/>
    <property type="match status" value="1"/>
</dbReference>
<dbReference type="PROSITE" id="PS50956">
    <property type="entry name" value="HTH_ASNC_2"/>
    <property type="match status" value="1"/>
</dbReference>
<keyword evidence="2 6" id="KW-0238">DNA-binding</keyword>
<sequence>MESDIRSRADAKARAFDPLDRQLIQALQLDGRAPFSRLAQVLGVSDQTVARRYARLRESSGLRVLGLTTPEAFGEVRWMIRVQCAPAAAGGLAEALARRDDTAWVNVCSGGAEITCTARAHPDRQDDLLLQRLPRTPSVVGIAAHCVLHTFFGGEQSLALKSGALDAEQVTQVRAFSGAPESGTGTRPGGAARPADPIDLDEGDRQLFAALAVDGRAGFAELAAATGWSASTVRRRMEELEHARALYFDLDLDWRLFGVHAMTQLWLDVAPAELAATGEALAAHPEIGYAAAVTGPSNLNAVVLSPDVPALYTYLTTRIATLPAVRRVESSPVMRTVKGPGPFVTPVRSPRPRRRAGS</sequence>
<dbReference type="InterPro" id="IPR036390">
    <property type="entry name" value="WH_DNA-bd_sf"/>
</dbReference>
<dbReference type="InterPro" id="IPR011008">
    <property type="entry name" value="Dimeric_a/b-barrel"/>
</dbReference>
<dbReference type="InterPro" id="IPR019887">
    <property type="entry name" value="Tscrpt_reg_AsnC/Lrp_C"/>
</dbReference>
<feature type="region of interest" description="Disordered" evidence="4">
    <location>
        <begin position="176"/>
        <end position="198"/>
    </location>
</feature>
<dbReference type="EMBL" id="FOAZ01000003">
    <property type="protein sequence ID" value="SEK77695.1"/>
    <property type="molecule type" value="Genomic_DNA"/>
</dbReference>
<dbReference type="Gene3D" id="1.10.10.10">
    <property type="entry name" value="Winged helix-like DNA-binding domain superfamily/Winged helix DNA-binding domain"/>
    <property type="match status" value="2"/>
</dbReference>
<dbReference type="SUPFAM" id="SSF46785">
    <property type="entry name" value="Winged helix' DNA-binding domain"/>
    <property type="match status" value="2"/>
</dbReference>
<dbReference type="GO" id="GO:0043200">
    <property type="term" value="P:response to amino acid"/>
    <property type="evidence" value="ECO:0007669"/>
    <property type="project" value="TreeGrafter"/>
</dbReference>
<dbReference type="AlphaFoldDB" id="A0A1H7JVT9"/>
<dbReference type="eggNOG" id="COG1522">
    <property type="taxonomic scope" value="Bacteria"/>
</dbReference>
<dbReference type="PANTHER" id="PTHR30154:SF34">
    <property type="entry name" value="TRANSCRIPTIONAL REGULATOR AZLB"/>
    <property type="match status" value="1"/>
</dbReference>
<dbReference type="Proteomes" id="UP000183015">
    <property type="component" value="Unassembled WGS sequence"/>
</dbReference>
<keyword evidence="1" id="KW-0805">Transcription regulation</keyword>
<gene>
    <name evidence="6" type="ORF">SAMN05414137_103443</name>
</gene>
<keyword evidence="3" id="KW-0804">Transcription</keyword>
<dbReference type="PRINTS" id="PR00033">
    <property type="entry name" value="HTHASNC"/>
</dbReference>
<evidence type="ECO:0000313" key="6">
    <source>
        <dbReference type="EMBL" id="SEK77695.1"/>
    </source>
</evidence>
<dbReference type="Gene3D" id="3.30.70.920">
    <property type="match status" value="1"/>
</dbReference>
<dbReference type="SMART" id="SM00344">
    <property type="entry name" value="HTH_ASNC"/>
    <property type="match status" value="1"/>
</dbReference>
<dbReference type="STRING" id="235985.SAMN05414137_103443"/>
<dbReference type="Pfam" id="PF13404">
    <property type="entry name" value="HTH_AsnC-type"/>
    <property type="match status" value="2"/>
</dbReference>
<dbReference type="OrthoDB" id="3453230at2"/>
<proteinExistence type="predicted"/>
<dbReference type="RefSeq" id="WP_042453808.1">
    <property type="nucleotide sequence ID" value="NZ_BBPN01000030.1"/>
</dbReference>
<evidence type="ECO:0000256" key="2">
    <source>
        <dbReference type="ARBA" id="ARBA00023125"/>
    </source>
</evidence>
<dbReference type="InterPro" id="IPR036388">
    <property type="entry name" value="WH-like_DNA-bd_sf"/>
</dbReference>
<dbReference type="InterPro" id="IPR019888">
    <property type="entry name" value="Tscrpt_reg_AsnC-like"/>
</dbReference>
<accession>A0A1H7JVT9</accession>
<dbReference type="Pfam" id="PF01037">
    <property type="entry name" value="AsnC_trans_reg"/>
    <property type="match status" value="1"/>
</dbReference>
<reference evidence="7" key="1">
    <citation type="submission" date="2016-10" db="EMBL/GenBank/DDBJ databases">
        <authorList>
            <person name="Varghese N."/>
        </authorList>
    </citation>
    <scope>NUCLEOTIDE SEQUENCE [LARGE SCALE GENOMIC DNA]</scope>
    <source>
        <strain evidence="7">DSM 45096 / BCRC 16803 / CGMCC 4.1857 / CIP 109030 / JCM 12277 / KCTC 19219 / NBRC 100920 / 33214</strain>
    </source>
</reference>
<dbReference type="GO" id="GO:0005829">
    <property type="term" value="C:cytosol"/>
    <property type="evidence" value="ECO:0007669"/>
    <property type="project" value="TreeGrafter"/>
</dbReference>
<feature type="domain" description="HTH asnC-type" evidence="5">
    <location>
        <begin position="200"/>
        <end position="260"/>
    </location>
</feature>
<evidence type="ECO:0000256" key="1">
    <source>
        <dbReference type="ARBA" id="ARBA00023015"/>
    </source>
</evidence>
<evidence type="ECO:0000256" key="4">
    <source>
        <dbReference type="SAM" id="MobiDB-lite"/>
    </source>
</evidence>
<name>A0A1H7JVT9_STRJI</name>
<evidence type="ECO:0000259" key="5">
    <source>
        <dbReference type="PROSITE" id="PS50956"/>
    </source>
</evidence>